<dbReference type="GO" id="GO:0031054">
    <property type="term" value="P:pre-miRNA processing"/>
    <property type="evidence" value="ECO:0007669"/>
    <property type="project" value="TreeGrafter"/>
</dbReference>
<dbReference type="EMBL" id="UZAE01014714">
    <property type="protein sequence ID" value="VDO14244.1"/>
    <property type="molecule type" value="Genomic_DNA"/>
</dbReference>
<keyword evidence="2" id="KW-0694">RNA-binding</keyword>
<dbReference type="GO" id="GO:0005737">
    <property type="term" value="C:cytoplasm"/>
    <property type="evidence" value="ECO:0007669"/>
    <property type="project" value="TreeGrafter"/>
</dbReference>
<keyword evidence="6" id="KW-1185">Reference proteome</keyword>
<protein>
    <submittedName>
        <fullName evidence="7">Helicase C-terminal domain-containing protein</fullName>
    </submittedName>
</protein>
<evidence type="ECO:0000259" key="3">
    <source>
        <dbReference type="PROSITE" id="PS51194"/>
    </source>
</evidence>
<dbReference type="GO" id="GO:0004530">
    <property type="term" value="F:deoxyribonuclease I activity"/>
    <property type="evidence" value="ECO:0007669"/>
    <property type="project" value="TreeGrafter"/>
</dbReference>
<dbReference type="GO" id="GO:0003723">
    <property type="term" value="F:RNA binding"/>
    <property type="evidence" value="ECO:0007669"/>
    <property type="project" value="UniProtKB-UniRule"/>
</dbReference>
<evidence type="ECO:0000313" key="7">
    <source>
        <dbReference type="WBParaSite" id="HNAJ_0001286601-mRNA-1"/>
    </source>
</evidence>
<dbReference type="PANTHER" id="PTHR14950">
    <property type="entry name" value="DICER-RELATED"/>
    <property type="match status" value="1"/>
</dbReference>
<dbReference type="STRING" id="102285.A0A0R3TYB9"/>
<dbReference type="PANTHER" id="PTHR14950:SF37">
    <property type="entry name" value="ENDORIBONUCLEASE DICER"/>
    <property type="match status" value="1"/>
</dbReference>
<dbReference type="InterPro" id="IPR001650">
    <property type="entry name" value="Helicase_C-like"/>
</dbReference>
<dbReference type="InterPro" id="IPR038248">
    <property type="entry name" value="Dicer_dimer_sf"/>
</dbReference>
<evidence type="ECO:0000313" key="6">
    <source>
        <dbReference type="Proteomes" id="UP000278807"/>
    </source>
</evidence>
<feature type="domain" description="Helicase C-terminal" evidence="3">
    <location>
        <begin position="27"/>
        <end position="180"/>
    </location>
</feature>
<dbReference type="SUPFAM" id="SSF52540">
    <property type="entry name" value="P-loop containing nucleoside triphosphate hydrolases"/>
    <property type="match status" value="1"/>
</dbReference>
<reference evidence="5 6" key="2">
    <citation type="submission" date="2018-11" db="EMBL/GenBank/DDBJ databases">
        <authorList>
            <consortium name="Pathogen Informatics"/>
        </authorList>
    </citation>
    <scope>NUCLEOTIDE SEQUENCE [LARGE SCALE GENOMIC DNA]</scope>
</reference>
<dbReference type="Gene3D" id="3.30.160.380">
    <property type="entry name" value="Dicer dimerisation domain"/>
    <property type="match status" value="1"/>
</dbReference>
<dbReference type="GO" id="GO:0004525">
    <property type="term" value="F:ribonuclease III activity"/>
    <property type="evidence" value="ECO:0007669"/>
    <property type="project" value="TreeGrafter"/>
</dbReference>
<dbReference type="AlphaFoldDB" id="A0A0R3TYB9"/>
<dbReference type="WBParaSite" id="HNAJ_0001286601-mRNA-1">
    <property type="protein sequence ID" value="HNAJ_0001286601-mRNA-1"/>
    <property type="gene ID" value="HNAJ_0001286601"/>
</dbReference>
<dbReference type="Pfam" id="PF00271">
    <property type="entry name" value="Helicase_C"/>
    <property type="match status" value="1"/>
</dbReference>
<feature type="domain" description="Dicer dsRNA-binding fold" evidence="4">
    <location>
        <begin position="186"/>
        <end position="268"/>
    </location>
</feature>
<dbReference type="GO" id="GO:0005634">
    <property type="term" value="C:nucleus"/>
    <property type="evidence" value="ECO:0007669"/>
    <property type="project" value="TreeGrafter"/>
</dbReference>
<dbReference type="OrthoDB" id="416741at2759"/>
<dbReference type="GO" id="GO:0006309">
    <property type="term" value="P:apoptotic DNA fragmentation"/>
    <property type="evidence" value="ECO:0007669"/>
    <property type="project" value="TreeGrafter"/>
</dbReference>
<dbReference type="PROSITE" id="PS51194">
    <property type="entry name" value="HELICASE_CTER"/>
    <property type="match status" value="1"/>
</dbReference>
<evidence type="ECO:0000259" key="4">
    <source>
        <dbReference type="PROSITE" id="PS51327"/>
    </source>
</evidence>
<dbReference type="Proteomes" id="UP000278807">
    <property type="component" value="Unassembled WGS sequence"/>
</dbReference>
<proteinExistence type="predicted"/>
<reference evidence="7" key="1">
    <citation type="submission" date="2017-02" db="UniProtKB">
        <authorList>
            <consortium name="WormBaseParasite"/>
        </authorList>
    </citation>
    <scope>IDENTIFICATION</scope>
</reference>
<gene>
    <name evidence="5" type="ORF">HNAJ_LOCUS12842</name>
</gene>
<evidence type="ECO:0000256" key="1">
    <source>
        <dbReference type="ARBA" id="ARBA00022801"/>
    </source>
</evidence>
<dbReference type="PROSITE" id="PS51327">
    <property type="entry name" value="DICER_DSRBF"/>
    <property type="match status" value="1"/>
</dbReference>
<name>A0A0R3TYB9_RODNA</name>
<dbReference type="InterPro" id="IPR027417">
    <property type="entry name" value="P-loop_NTPase"/>
</dbReference>
<dbReference type="Gene3D" id="3.40.50.300">
    <property type="entry name" value="P-loop containing nucleotide triphosphate hydrolases"/>
    <property type="match status" value="1"/>
</dbReference>
<dbReference type="Pfam" id="PF03368">
    <property type="entry name" value="Dicer_dimer"/>
    <property type="match status" value="1"/>
</dbReference>
<dbReference type="InterPro" id="IPR005034">
    <property type="entry name" value="Dicer_dimerisation"/>
</dbReference>
<evidence type="ECO:0000256" key="2">
    <source>
        <dbReference type="PROSITE-ProRule" id="PRU00657"/>
    </source>
</evidence>
<keyword evidence="1" id="KW-0378">Hydrolase</keyword>
<sequence>MIDNLTFIWHLEIEGAFAFFAKYQQLRIKREGENLSVLVIVKERITTASVARLITEVSESTPLYSGLKASHCVSANRTNNLASMSTGEQLDALDGFRTNKFNILVATTVVEEGLDVRACNVVIKADELTSFRSFIQVQKIGESLQGHCIDNSDEELEKDYGDVTQIANTSYMPYGIDGPRVTASGAASVLMRYLGLIKTDTSYPLKILYSTKKEFGSYQIQMLMPPPSPLQDIISGPKCSNKELAKQLVRVEACKRLHEAGELAFWLL</sequence>
<evidence type="ECO:0000313" key="5">
    <source>
        <dbReference type="EMBL" id="VDO14244.1"/>
    </source>
</evidence>
<accession>A0A0R3TYB9</accession>
<dbReference type="GO" id="GO:0030422">
    <property type="term" value="P:siRNA processing"/>
    <property type="evidence" value="ECO:0007669"/>
    <property type="project" value="TreeGrafter"/>
</dbReference>
<organism evidence="7">
    <name type="scientific">Rodentolepis nana</name>
    <name type="common">Dwarf tapeworm</name>
    <name type="synonym">Hymenolepis nana</name>
    <dbReference type="NCBI Taxonomy" id="102285"/>
    <lineage>
        <taxon>Eukaryota</taxon>
        <taxon>Metazoa</taxon>
        <taxon>Spiralia</taxon>
        <taxon>Lophotrochozoa</taxon>
        <taxon>Platyhelminthes</taxon>
        <taxon>Cestoda</taxon>
        <taxon>Eucestoda</taxon>
        <taxon>Cyclophyllidea</taxon>
        <taxon>Hymenolepididae</taxon>
        <taxon>Rodentolepis</taxon>
    </lineage>
</organism>